<evidence type="ECO:0000313" key="2">
    <source>
        <dbReference type="EMBL" id="GGY19385.1"/>
    </source>
</evidence>
<gene>
    <name evidence="2" type="ORF">GCM10011289_23670</name>
</gene>
<dbReference type="EMBL" id="BMYX01000013">
    <property type="protein sequence ID" value="GGY19385.1"/>
    <property type="molecule type" value="Genomic_DNA"/>
</dbReference>
<evidence type="ECO:0000313" key="3">
    <source>
        <dbReference type="Proteomes" id="UP000645257"/>
    </source>
</evidence>
<evidence type="ECO:0000256" key="1">
    <source>
        <dbReference type="SAM" id="SignalP"/>
    </source>
</evidence>
<organism evidence="2 3">
    <name type="scientific">Paludibacterium paludis</name>
    <dbReference type="NCBI Taxonomy" id="1225769"/>
    <lineage>
        <taxon>Bacteria</taxon>
        <taxon>Pseudomonadati</taxon>
        <taxon>Pseudomonadota</taxon>
        <taxon>Betaproteobacteria</taxon>
        <taxon>Neisseriales</taxon>
        <taxon>Chromobacteriaceae</taxon>
        <taxon>Paludibacterium</taxon>
    </lineage>
</organism>
<reference evidence="2" key="2">
    <citation type="submission" date="2020-09" db="EMBL/GenBank/DDBJ databases">
        <authorList>
            <person name="Sun Q."/>
            <person name="Kim S."/>
        </authorList>
    </citation>
    <scope>NUCLEOTIDE SEQUENCE</scope>
    <source>
        <strain evidence="2">KCTC 32182</strain>
    </source>
</reference>
<dbReference type="SUPFAM" id="SSF48695">
    <property type="entry name" value="Multiheme cytochromes"/>
    <property type="match status" value="1"/>
</dbReference>
<keyword evidence="3" id="KW-1185">Reference proteome</keyword>
<comment type="caution">
    <text evidence="2">The sequence shown here is derived from an EMBL/GenBank/DDBJ whole genome shotgun (WGS) entry which is preliminary data.</text>
</comment>
<name>A0A918P4R9_9NEIS</name>
<dbReference type="InterPro" id="IPR018588">
    <property type="entry name" value="Dihaem_cytochrome-c"/>
</dbReference>
<accession>A0A918P4R9</accession>
<dbReference type="AlphaFoldDB" id="A0A918P4R9"/>
<evidence type="ECO:0008006" key="4">
    <source>
        <dbReference type="Google" id="ProtNLM"/>
    </source>
</evidence>
<feature type="signal peptide" evidence="1">
    <location>
        <begin position="1"/>
        <end position="23"/>
    </location>
</feature>
<reference evidence="2" key="1">
    <citation type="journal article" date="2014" name="Int. J. Syst. Evol. Microbiol.">
        <title>Complete genome sequence of Corynebacterium casei LMG S-19264T (=DSM 44701T), isolated from a smear-ripened cheese.</title>
        <authorList>
            <consortium name="US DOE Joint Genome Institute (JGI-PGF)"/>
            <person name="Walter F."/>
            <person name="Albersmeier A."/>
            <person name="Kalinowski J."/>
            <person name="Ruckert C."/>
        </authorList>
    </citation>
    <scope>NUCLEOTIDE SEQUENCE</scope>
    <source>
        <strain evidence="2">KCTC 32182</strain>
    </source>
</reference>
<dbReference type="Proteomes" id="UP000645257">
    <property type="component" value="Unassembled WGS sequence"/>
</dbReference>
<keyword evidence="1" id="KW-0732">Signal</keyword>
<feature type="chain" id="PRO_5037931186" description="Diheme cytochrome c" evidence="1">
    <location>
        <begin position="24"/>
        <end position="170"/>
    </location>
</feature>
<protein>
    <recommendedName>
        <fullName evidence="4">Diheme cytochrome c</fullName>
    </recommendedName>
</protein>
<dbReference type="RefSeq" id="WP_215796530.1">
    <property type="nucleotide sequence ID" value="NZ_BMYX01000013.1"/>
</dbReference>
<dbReference type="Pfam" id="PF09626">
    <property type="entry name" value="DHC"/>
    <property type="match status" value="1"/>
</dbReference>
<dbReference type="InterPro" id="IPR036280">
    <property type="entry name" value="Multihaem_cyt_sf"/>
</dbReference>
<sequence length="170" mass="18404">MNRMVLRLVACLGLAACAGVVLAGGHRAMPGTVPRVYVEECASCHIAYPPGLLPGAAWQRLMDGLGRHYGTDASLDPASVKLIAGWLRDNAGRGKYALSPPADNRITRTGWFMRKHRGIPDSVWRMPSVKSAANCQACHTGAQQGRFDDDELRIPDGLNAAQRRAFHDGE</sequence>
<proteinExistence type="predicted"/>